<dbReference type="Proteomes" id="UP000215559">
    <property type="component" value="Unassembled WGS sequence"/>
</dbReference>
<evidence type="ECO:0000313" key="3">
    <source>
        <dbReference type="Proteomes" id="UP000215559"/>
    </source>
</evidence>
<evidence type="ECO:0000256" key="1">
    <source>
        <dbReference type="SAM" id="Phobius"/>
    </source>
</evidence>
<organism evidence="2 3">
    <name type="scientific">candidate division WOR-3 bacterium JGI_Cruoil_03_51_56</name>
    <dbReference type="NCBI Taxonomy" id="1973747"/>
    <lineage>
        <taxon>Bacteria</taxon>
        <taxon>Bacteria division WOR-3</taxon>
    </lineage>
</organism>
<dbReference type="PROSITE" id="PS51257">
    <property type="entry name" value="PROKAR_LIPOPROTEIN"/>
    <property type="match status" value="1"/>
</dbReference>
<feature type="transmembrane region" description="Helical" evidence="1">
    <location>
        <begin position="12"/>
        <end position="33"/>
    </location>
</feature>
<protein>
    <submittedName>
        <fullName evidence="2">Uncharacterized protein</fullName>
    </submittedName>
</protein>
<comment type="caution">
    <text evidence="2">The sequence shown here is derived from an EMBL/GenBank/DDBJ whole genome shotgun (WGS) entry which is preliminary data.</text>
</comment>
<keyword evidence="1" id="KW-0472">Membrane</keyword>
<keyword evidence="1" id="KW-0812">Transmembrane</keyword>
<accession>A0A235BTU6</accession>
<gene>
    <name evidence="2" type="ORF">CH330_05290</name>
</gene>
<dbReference type="EMBL" id="NOZP01000090">
    <property type="protein sequence ID" value="OYD15646.1"/>
    <property type="molecule type" value="Genomic_DNA"/>
</dbReference>
<reference evidence="2 3" key="1">
    <citation type="submission" date="2017-07" db="EMBL/GenBank/DDBJ databases">
        <title>Recovery of genomes from metagenomes via a dereplication, aggregation, and scoring strategy.</title>
        <authorList>
            <person name="Sieber C.M."/>
            <person name="Probst A.J."/>
            <person name="Sharrar A."/>
            <person name="Thomas B.C."/>
            <person name="Hess M."/>
            <person name="Tringe S.G."/>
            <person name="Banfield J.F."/>
        </authorList>
    </citation>
    <scope>NUCLEOTIDE SEQUENCE [LARGE SCALE GENOMIC DNA]</scope>
    <source>
        <strain evidence="2">JGI_Cruoil_03_51_56</strain>
    </source>
</reference>
<keyword evidence="1" id="KW-1133">Transmembrane helix</keyword>
<name>A0A235BTU6_UNCW3</name>
<sequence>MSKGDKARRVIGLPIGVILACLVLIACFHIPGWQTRVTVPIIARTFPVSEFLDTAFFRTGPDSVVELFIKKPLDTIRIRDQFGVIEMLDSFDIMLDSFVITPVLEKRTGVGVQDLIGTIPRDSLRLPIPRFGYEHSVYCSLPGIKSAELAGGVLVSRVENRTSIRLDTVRLELSGIGTMDFGPLDSMSGAELRTNLAGMKLDSAICGRLVLASSGTGSESVWVHIRDSVLVNLRVDSLRLCQGHICLCGSTGMHSCYHKISFLHTSHHMRLDSALMDNGTVSFVLDNTMPLPLGVELNIREVGFDTTIDMPAWARTAISLDLGGMAYRNPDPDSSRLTVSSVVSAMPNGKFVDLNLSQGLEVRFDGEIQSPEYLEGEALDTVWSSEMRDTLATDFPEQLSHMKFSHVLVHGTAVNALDFTGVIQITVIGFNPGAESAAVAGYLVINRGTPDHPASSFASLDVAGLWDIAPSVLVTCTRAGVIGEGRAWSESYLTGSVTLQTPLRAKLIADTLKFGPWKVPVDSGLRPNEQRQLKDAEVVVHVVNHFPLGIRAKLSLWSAGAESTAIPISVSQPQIDPEHGWVIAGRDSVLKVGLNEAQCRIFYADFFQAGLEIYIPTTDTITLTARDFFCIKNSYANLELGFGPK</sequence>
<evidence type="ECO:0000313" key="2">
    <source>
        <dbReference type="EMBL" id="OYD15646.1"/>
    </source>
</evidence>
<dbReference type="AlphaFoldDB" id="A0A235BTU6"/>
<proteinExistence type="predicted"/>